<organism evidence="1 2">
    <name type="scientific">Sulfobacillus benefaciens</name>
    <dbReference type="NCBI Taxonomy" id="453960"/>
    <lineage>
        <taxon>Bacteria</taxon>
        <taxon>Bacillati</taxon>
        <taxon>Bacillota</taxon>
        <taxon>Clostridia</taxon>
        <taxon>Eubacteriales</taxon>
        <taxon>Clostridiales Family XVII. Incertae Sedis</taxon>
        <taxon>Sulfobacillus</taxon>
    </lineage>
</organism>
<evidence type="ECO:0000313" key="2">
    <source>
        <dbReference type="Proteomes" id="UP000242699"/>
    </source>
</evidence>
<protein>
    <submittedName>
        <fullName evidence="1">Uncharacterized protein</fullName>
    </submittedName>
</protein>
<dbReference type="Proteomes" id="UP000242699">
    <property type="component" value="Unassembled WGS sequence"/>
</dbReference>
<dbReference type="InterPro" id="IPR010093">
    <property type="entry name" value="SinI_DNA-bd"/>
</dbReference>
<evidence type="ECO:0000313" key="1">
    <source>
        <dbReference type="EMBL" id="PSR25736.1"/>
    </source>
</evidence>
<accession>A0A2T2WU22</accession>
<comment type="caution">
    <text evidence="1">The sequence shown here is derived from an EMBL/GenBank/DDBJ whole genome shotgun (WGS) entry which is preliminary data.</text>
</comment>
<proteinExistence type="predicted"/>
<sequence>MTTADRLGETITDITGSPHPALLTVTQFAKVLGISGITVRRMLERGDITEVKIPGTMVKRIPISEVYRILGGDD</sequence>
<dbReference type="AlphaFoldDB" id="A0A2T2WU22"/>
<name>A0A2T2WU22_9FIRM</name>
<dbReference type="EMBL" id="PXYT01000050">
    <property type="protein sequence ID" value="PSR25736.1"/>
    <property type="molecule type" value="Genomic_DNA"/>
</dbReference>
<reference evidence="1 2" key="1">
    <citation type="journal article" date="2014" name="BMC Genomics">
        <title>Comparison of environmental and isolate Sulfobacillus genomes reveals diverse carbon, sulfur, nitrogen, and hydrogen metabolisms.</title>
        <authorList>
            <person name="Justice N.B."/>
            <person name="Norman A."/>
            <person name="Brown C.T."/>
            <person name="Singh A."/>
            <person name="Thomas B.C."/>
            <person name="Banfield J.F."/>
        </authorList>
    </citation>
    <scope>NUCLEOTIDE SEQUENCE [LARGE SCALE GENOMIC DNA]</scope>
    <source>
        <strain evidence="1">AMDSBA1</strain>
    </source>
</reference>
<dbReference type="NCBIfam" id="TIGR01764">
    <property type="entry name" value="excise"/>
    <property type="match status" value="1"/>
</dbReference>
<gene>
    <name evidence="1" type="ORF">C7B43_16200</name>
</gene>
<dbReference type="GO" id="GO:0003677">
    <property type="term" value="F:DNA binding"/>
    <property type="evidence" value="ECO:0007669"/>
    <property type="project" value="InterPro"/>
</dbReference>